<dbReference type="Pfam" id="PF01920">
    <property type="entry name" value="Prefoldin_2"/>
    <property type="match status" value="1"/>
</dbReference>
<sequence length="128" mass="14713">MSNLSDDTLRKILVQIQNQAITSQKQLSLVRAQIASKEKERKILTLTVRELATVPNDKENKMYRGVGKMFIEQPRVEINKEHSTLEKSLADENSNLTKKAKYLEKQFEEANGQLKDIFHSQQRQAEAA</sequence>
<comment type="caution">
    <text evidence="4">The sequence shown here is derived from an EMBL/GenBank/DDBJ whole genome shotgun (WGS) entry which is preliminary data.</text>
</comment>
<protein>
    <recommendedName>
        <fullName evidence="6">Prefoldin subunit 1</fullName>
    </recommendedName>
</protein>
<accession>A0AAW0YJ08</accession>
<feature type="coiled-coil region" evidence="3">
    <location>
        <begin position="86"/>
        <end position="113"/>
    </location>
</feature>
<evidence type="ECO:0000256" key="3">
    <source>
        <dbReference type="SAM" id="Coils"/>
    </source>
</evidence>
<dbReference type="GeneID" id="92182399"/>
<dbReference type="GO" id="GO:0005737">
    <property type="term" value="C:cytoplasm"/>
    <property type="evidence" value="ECO:0007669"/>
    <property type="project" value="TreeGrafter"/>
</dbReference>
<dbReference type="EMBL" id="JBCAWK010000009">
    <property type="protein sequence ID" value="KAK8849805.1"/>
    <property type="molecule type" value="Genomic_DNA"/>
</dbReference>
<evidence type="ECO:0000256" key="1">
    <source>
        <dbReference type="ARBA" id="ARBA00008045"/>
    </source>
</evidence>
<dbReference type="GO" id="GO:0044183">
    <property type="term" value="F:protein folding chaperone"/>
    <property type="evidence" value="ECO:0007669"/>
    <property type="project" value="TreeGrafter"/>
</dbReference>
<evidence type="ECO:0000313" key="5">
    <source>
        <dbReference type="Proteomes" id="UP001388673"/>
    </source>
</evidence>
<dbReference type="Gene3D" id="1.10.287.370">
    <property type="match status" value="1"/>
</dbReference>
<keyword evidence="3" id="KW-0175">Coiled coil</keyword>
<dbReference type="GO" id="GO:0051082">
    <property type="term" value="F:unfolded protein binding"/>
    <property type="evidence" value="ECO:0007669"/>
    <property type="project" value="InterPro"/>
</dbReference>
<evidence type="ECO:0000256" key="2">
    <source>
        <dbReference type="ARBA" id="ARBA00023186"/>
    </source>
</evidence>
<proteinExistence type="inferred from homology"/>
<dbReference type="InterPro" id="IPR002777">
    <property type="entry name" value="PFD_beta-like"/>
</dbReference>
<gene>
    <name evidence="4" type="ORF">IAR55_005141</name>
</gene>
<dbReference type="AlphaFoldDB" id="A0AAW0YJ08"/>
<dbReference type="PANTHER" id="PTHR20903">
    <property type="entry name" value="PREFOLDIN SUBUNIT 1-RELATED"/>
    <property type="match status" value="1"/>
</dbReference>
<dbReference type="GO" id="GO:0016272">
    <property type="term" value="C:prefoldin complex"/>
    <property type="evidence" value="ECO:0007669"/>
    <property type="project" value="InterPro"/>
</dbReference>
<reference evidence="4 5" key="1">
    <citation type="journal article" date="2024" name="bioRxiv">
        <title>Comparative genomics of Cryptococcus and Kwoniella reveals pathogenesis evolution and contrasting karyotype dynamics via intercentromeric recombination or chromosome fusion.</title>
        <authorList>
            <person name="Coelho M.A."/>
            <person name="David-Palma M."/>
            <person name="Shea T."/>
            <person name="Bowers K."/>
            <person name="McGinley-Smith S."/>
            <person name="Mohammad A.W."/>
            <person name="Gnirke A."/>
            <person name="Yurkov A.M."/>
            <person name="Nowrousian M."/>
            <person name="Sun S."/>
            <person name="Cuomo C.A."/>
            <person name="Heitman J."/>
        </authorList>
    </citation>
    <scope>NUCLEOTIDE SEQUENCE [LARGE SCALE GENOMIC DNA]</scope>
    <source>
        <strain evidence="4 5">CBS 13917</strain>
    </source>
</reference>
<dbReference type="PANTHER" id="PTHR20903:SF0">
    <property type="entry name" value="PREFOLDIN SUBUNIT 1"/>
    <property type="match status" value="1"/>
</dbReference>
<dbReference type="Proteomes" id="UP001388673">
    <property type="component" value="Unassembled WGS sequence"/>
</dbReference>
<dbReference type="RefSeq" id="XP_066801693.1">
    <property type="nucleotide sequence ID" value="XM_066948234.1"/>
</dbReference>
<evidence type="ECO:0000313" key="4">
    <source>
        <dbReference type="EMBL" id="KAK8849805.1"/>
    </source>
</evidence>
<comment type="similarity">
    <text evidence="1">Belongs to the prefoldin subunit beta family.</text>
</comment>
<name>A0AAW0YJ08_9TREE</name>
<dbReference type="SUPFAM" id="SSF46579">
    <property type="entry name" value="Prefoldin"/>
    <property type="match status" value="1"/>
</dbReference>
<evidence type="ECO:0008006" key="6">
    <source>
        <dbReference type="Google" id="ProtNLM"/>
    </source>
</evidence>
<keyword evidence="5" id="KW-1185">Reference proteome</keyword>
<organism evidence="4 5">
    <name type="scientific">Kwoniella newhampshirensis</name>
    <dbReference type="NCBI Taxonomy" id="1651941"/>
    <lineage>
        <taxon>Eukaryota</taxon>
        <taxon>Fungi</taxon>
        <taxon>Dikarya</taxon>
        <taxon>Basidiomycota</taxon>
        <taxon>Agaricomycotina</taxon>
        <taxon>Tremellomycetes</taxon>
        <taxon>Tremellales</taxon>
        <taxon>Cryptococcaceae</taxon>
        <taxon>Kwoniella</taxon>
    </lineage>
</organism>
<keyword evidence="2" id="KW-0143">Chaperone</keyword>
<dbReference type="KEGG" id="kne:92182399"/>
<dbReference type="InterPro" id="IPR009053">
    <property type="entry name" value="Prefoldin"/>
</dbReference>